<dbReference type="AlphaFoldDB" id="A0A1I3X1H4"/>
<dbReference type="Gene3D" id="1.10.8.590">
    <property type="match status" value="1"/>
</dbReference>
<keyword evidence="3 7" id="KW-0808">Transferase</keyword>
<dbReference type="PANTHER" id="PTHR42786">
    <property type="entry name" value="TRNA/RRNA METHYLTRANSFERASE"/>
    <property type="match status" value="1"/>
</dbReference>
<dbReference type="InterPro" id="IPR029028">
    <property type="entry name" value="Alpha/beta_knot_MTases"/>
</dbReference>
<proteinExistence type="inferred from homology"/>
<comment type="subunit">
    <text evidence="5">Homodimer.</text>
</comment>
<evidence type="ECO:0000259" key="6">
    <source>
        <dbReference type="Pfam" id="PF00588"/>
    </source>
</evidence>
<dbReference type="GO" id="GO:0005829">
    <property type="term" value="C:cytosol"/>
    <property type="evidence" value="ECO:0007669"/>
    <property type="project" value="TreeGrafter"/>
</dbReference>
<name>A0A1I3X1H4_9BACT</name>
<dbReference type="EMBL" id="FORX01000015">
    <property type="protein sequence ID" value="SFK13423.1"/>
    <property type="molecule type" value="Genomic_DNA"/>
</dbReference>
<keyword evidence="8" id="KW-1185">Reference proteome</keyword>
<keyword evidence="4 5" id="KW-0949">S-adenosyl-L-methionine</keyword>
<keyword evidence="5" id="KW-0819">tRNA processing</keyword>
<dbReference type="OrthoDB" id="9806346at2"/>
<dbReference type="Gene3D" id="3.40.1280.10">
    <property type="match status" value="1"/>
</dbReference>
<dbReference type="SUPFAM" id="SSF75217">
    <property type="entry name" value="alpha/beta knot"/>
    <property type="match status" value="1"/>
</dbReference>
<evidence type="ECO:0000256" key="5">
    <source>
        <dbReference type="RuleBase" id="RU362024"/>
    </source>
</evidence>
<comment type="catalytic activity">
    <reaction evidence="5">
        <text>cytidine(32) in tRNA + S-adenosyl-L-methionine = 2'-O-methylcytidine(32) in tRNA + S-adenosyl-L-homocysteine + H(+)</text>
        <dbReference type="Rhea" id="RHEA:42932"/>
        <dbReference type="Rhea" id="RHEA-COMP:10288"/>
        <dbReference type="Rhea" id="RHEA-COMP:10289"/>
        <dbReference type="ChEBI" id="CHEBI:15378"/>
        <dbReference type="ChEBI" id="CHEBI:57856"/>
        <dbReference type="ChEBI" id="CHEBI:59789"/>
        <dbReference type="ChEBI" id="CHEBI:74495"/>
        <dbReference type="ChEBI" id="CHEBI:82748"/>
        <dbReference type="EC" id="2.1.1.200"/>
    </reaction>
</comment>
<dbReference type="PANTHER" id="PTHR42786:SF2">
    <property type="entry name" value="TRNA (CYTIDINE_URIDINE-2'-O-)-METHYLTRANSFERASE TRMJ"/>
    <property type="match status" value="1"/>
</dbReference>
<sequence length="248" mass="28046">MLENIDVILCRPKFPENIGSVARACLNMGCGQIVLVNPLNWDLDKALPLATHHAGHLLKSVRIHQTLAEALAPYSFSYGTTARTGGWRQAIQTPEEAAPRIVEQRNAGGRVAIVFGPEDTGLTNEETDLCNQLLTIPTTDNLTSLNLSQAVMVVLYECFKKSLTKPFKVAGYPKDRYINIEEREVLFNQLRETLIEIDFLNKDNPEYFMLPLKRFFNRINPRLNEYNLLMGLCRQMRRIVDVAKGRGA</sequence>
<dbReference type="InterPro" id="IPR029026">
    <property type="entry name" value="tRNA_m1G_MTases_N"/>
</dbReference>
<accession>A0A1I3X1H4</accession>
<evidence type="ECO:0000313" key="8">
    <source>
        <dbReference type="Proteomes" id="UP000198635"/>
    </source>
</evidence>
<comment type="similarity">
    <text evidence="1">Belongs to the class IV-like SAM-binding methyltransferase superfamily. RNA methyltransferase TrmH family.</text>
</comment>
<dbReference type="EC" id="2.1.1.200" evidence="5"/>
<evidence type="ECO:0000313" key="7">
    <source>
        <dbReference type="EMBL" id="SFK13423.1"/>
    </source>
</evidence>
<dbReference type="STRING" id="52560.SAMN04488082_1153"/>
<comment type="catalytic activity">
    <reaction evidence="5">
        <text>uridine(32) in tRNA + S-adenosyl-L-methionine = 2'-O-methyluridine(32) in tRNA + S-adenosyl-L-homocysteine + H(+)</text>
        <dbReference type="Rhea" id="RHEA:42936"/>
        <dbReference type="Rhea" id="RHEA-COMP:10107"/>
        <dbReference type="Rhea" id="RHEA-COMP:10290"/>
        <dbReference type="ChEBI" id="CHEBI:15378"/>
        <dbReference type="ChEBI" id="CHEBI:57856"/>
        <dbReference type="ChEBI" id="CHEBI:59789"/>
        <dbReference type="ChEBI" id="CHEBI:65315"/>
        <dbReference type="ChEBI" id="CHEBI:74478"/>
        <dbReference type="EC" id="2.1.1.200"/>
    </reaction>
</comment>
<dbReference type="RefSeq" id="WP_092376680.1">
    <property type="nucleotide sequence ID" value="NZ_FORX01000015.1"/>
</dbReference>
<organism evidence="7 8">
    <name type="scientific">Desulfomicrobium apsheronum</name>
    <dbReference type="NCBI Taxonomy" id="52560"/>
    <lineage>
        <taxon>Bacteria</taxon>
        <taxon>Pseudomonadati</taxon>
        <taxon>Thermodesulfobacteriota</taxon>
        <taxon>Desulfovibrionia</taxon>
        <taxon>Desulfovibrionales</taxon>
        <taxon>Desulfomicrobiaceae</taxon>
        <taxon>Desulfomicrobium</taxon>
    </lineage>
</organism>
<reference evidence="8" key="1">
    <citation type="submission" date="2016-10" db="EMBL/GenBank/DDBJ databases">
        <authorList>
            <person name="Varghese N."/>
            <person name="Submissions S."/>
        </authorList>
    </citation>
    <scope>NUCLEOTIDE SEQUENCE [LARGE SCALE GENOMIC DNA]</scope>
    <source>
        <strain evidence="8">DSM 5918</strain>
    </source>
</reference>
<dbReference type="GO" id="GO:0160206">
    <property type="term" value="F:tRNA (cytidine(32)/uridine(32)-2'-O)-methyltransferase activity"/>
    <property type="evidence" value="ECO:0007669"/>
    <property type="project" value="UniProtKB-EC"/>
</dbReference>
<keyword evidence="5" id="KW-0963">Cytoplasm</keyword>
<evidence type="ECO:0000256" key="3">
    <source>
        <dbReference type="ARBA" id="ARBA00022679"/>
    </source>
</evidence>
<dbReference type="NCBIfam" id="TIGR00050">
    <property type="entry name" value="rRNA_methyl_1"/>
    <property type="match status" value="1"/>
</dbReference>
<dbReference type="CDD" id="cd18093">
    <property type="entry name" value="SpoU-like_TrmJ"/>
    <property type="match status" value="1"/>
</dbReference>
<dbReference type="GO" id="GO:0106339">
    <property type="term" value="F:tRNA (cytidine(32)-2'-O)-methyltransferase activity"/>
    <property type="evidence" value="ECO:0007669"/>
    <property type="project" value="RHEA"/>
</dbReference>
<evidence type="ECO:0000256" key="1">
    <source>
        <dbReference type="ARBA" id="ARBA00007228"/>
    </source>
</evidence>
<evidence type="ECO:0000256" key="4">
    <source>
        <dbReference type="ARBA" id="ARBA00022691"/>
    </source>
</evidence>
<comment type="function">
    <text evidence="5">Catalyzes the formation of 2'O-methylated cytidine (Cm32) or 2'O-methylated uridine (Um32) at position 32 in tRNA.</text>
</comment>
<dbReference type="PIRSF" id="PIRSF004808">
    <property type="entry name" value="LasT"/>
    <property type="match status" value="1"/>
</dbReference>
<dbReference type="GO" id="GO:0002128">
    <property type="term" value="P:tRNA nucleoside ribose methylation"/>
    <property type="evidence" value="ECO:0007669"/>
    <property type="project" value="TreeGrafter"/>
</dbReference>
<gene>
    <name evidence="5" type="primary">trmJ</name>
    <name evidence="7" type="ORF">SAMN04488082_1153</name>
</gene>
<evidence type="ECO:0000256" key="2">
    <source>
        <dbReference type="ARBA" id="ARBA00022603"/>
    </source>
</evidence>
<dbReference type="Pfam" id="PF00588">
    <property type="entry name" value="SpoU_methylase"/>
    <property type="match status" value="1"/>
</dbReference>
<dbReference type="GO" id="GO:0003723">
    <property type="term" value="F:RNA binding"/>
    <property type="evidence" value="ECO:0007669"/>
    <property type="project" value="InterPro"/>
</dbReference>
<dbReference type="InterPro" id="IPR004384">
    <property type="entry name" value="RNA_MeTrfase_TrmJ/LasT"/>
</dbReference>
<comment type="subcellular location">
    <subcellularLocation>
        <location evidence="5">Cytoplasm</location>
    </subcellularLocation>
</comment>
<dbReference type="InterPro" id="IPR001537">
    <property type="entry name" value="SpoU_MeTrfase"/>
</dbReference>
<feature type="domain" description="tRNA/rRNA methyltransferase SpoU type" evidence="6">
    <location>
        <begin position="6"/>
        <end position="156"/>
    </location>
</feature>
<dbReference type="Proteomes" id="UP000198635">
    <property type="component" value="Unassembled WGS sequence"/>
</dbReference>
<protein>
    <recommendedName>
        <fullName evidence="5">tRNA (cytidine/uridine-2'-O-)-methyltransferase TrmJ</fullName>
        <ecNumber evidence="5">2.1.1.200</ecNumber>
    </recommendedName>
    <alternativeName>
        <fullName evidence="5">tRNA (cytidine(32)/uridine(32)-2'-O)-methyltransferase</fullName>
    </alternativeName>
    <alternativeName>
        <fullName evidence="5">tRNA Cm32/Um32 methyltransferase</fullName>
    </alternativeName>
</protein>
<keyword evidence="2 5" id="KW-0489">Methyltransferase</keyword>